<protein>
    <submittedName>
        <fullName evidence="2">Uncharacterized protein</fullName>
    </submittedName>
</protein>
<dbReference type="RefSeq" id="XP_008814130.1">
    <property type="nucleotide sequence ID" value="XM_008815908.1"/>
</dbReference>
<name>W7ADN7_9APIC</name>
<reference evidence="2 3" key="1">
    <citation type="submission" date="2013-02" db="EMBL/GenBank/DDBJ databases">
        <title>The Genome Sequence of Plasmodium inui San Antonio 1.</title>
        <authorList>
            <consortium name="The Broad Institute Genome Sequencing Platform"/>
            <consortium name="The Broad Institute Genome Sequencing Center for Infectious Disease"/>
            <person name="Neafsey D."/>
            <person name="Cheeseman I."/>
            <person name="Volkman S."/>
            <person name="Adams J."/>
            <person name="Walker B."/>
            <person name="Young S.K."/>
            <person name="Zeng Q."/>
            <person name="Gargeya S."/>
            <person name="Fitzgerald M."/>
            <person name="Haas B."/>
            <person name="Abouelleil A."/>
            <person name="Alvarado L."/>
            <person name="Arachchi H.M."/>
            <person name="Berlin A.M."/>
            <person name="Chapman S.B."/>
            <person name="Dewar J."/>
            <person name="Goldberg J."/>
            <person name="Griggs A."/>
            <person name="Gujja S."/>
            <person name="Hansen M."/>
            <person name="Howarth C."/>
            <person name="Imamovic A."/>
            <person name="Larimer J."/>
            <person name="McCowan C."/>
            <person name="Murphy C."/>
            <person name="Neiman D."/>
            <person name="Pearson M."/>
            <person name="Priest M."/>
            <person name="Roberts A."/>
            <person name="Saif S."/>
            <person name="Shea T."/>
            <person name="Sisk P."/>
            <person name="Sykes S."/>
            <person name="Wortman J."/>
            <person name="Nusbaum C."/>
            <person name="Birren B."/>
        </authorList>
    </citation>
    <scope>NUCLEOTIDE SEQUENCE [LARGE SCALE GENOMIC DNA]</scope>
    <source>
        <strain evidence="2 3">San Antonio 1</strain>
    </source>
</reference>
<evidence type="ECO:0000256" key="1">
    <source>
        <dbReference type="SAM" id="MobiDB-lite"/>
    </source>
</evidence>
<feature type="region of interest" description="Disordered" evidence="1">
    <location>
        <begin position="1"/>
        <end position="116"/>
    </location>
</feature>
<dbReference type="Proteomes" id="UP000030640">
    <property type="component" value="Unassembled WGS sequence"/>
</dbReference>
<evidence type="ECO:0000313" key="3">
    <source>
        <dbReference type="Proteomes" id="UP000030640"/>
    </source>
</evidence>
<keyword evidence="3" id="KW-1185">Reference proteome</keyword>
<feature type="compositionally biased region" description="Polar residues" evidence="1">
    <location>
        <begin position="49"/>
        <end position="63"/>
    </location>
</feature>
<evidence type="ECO:0000313" key="2">
    <source>
        <dbReference type="EMBL" id="EUD69428.1"/>
    </source>
</evidence>
<dbReference type="AlphaFoldDB" id="W7ADN7"/>
<accession>W7ADN7</accession>
<feature type="compositionally biased region" description="Acidic residues" evidence="1">
    <location>
        <begin position="66"/>
        <end position="75"/>
    </location>
</feature>
<gene>
    <name evidence="2" type="ORF">C922_00291</name>
</gene>
<feature type="compositionally biased region" description="Basic residues" evidence="1">
    <location>
        <begin position="97"/>
        <end position="115"/>
    </location>
</feature>
<feature type="compositionally biased region" description="Acidic residues" evidence="1">
    <location>
        <begin position="8"/>
        <end position="27"/>
    </location>
</feature>
<sequence length="362" mass="41846">MNQMMGDNVEEPFFGDEEDENVYDDFNAEIHVNRGTSGSPENDALVEDPSSNETESSTFSQSFNGDDNDGEDNDASESSLKEGQQKSSKNPLEVEKKKKRKKEKKKKKSESKKGKKQNDIKLAVKIALQVLLRSQPFPVKREDLFSVINIFVPNCNNNVKKKKIILNLLQKKVKNILALNLLTLNSKTKTEYVLTQCITYRKHNDFLLSNMDHRIRGFLIFLIPFFSVFHNKIPLNYLLYELNNLGHSLLKTKEKMVKILSSPTVLSTIANHIVMTKELADALDYLIYAKKLSYIDFSSDYQYDETSLDGFYCIPTPRFESEVNMTQYITDLLRVPNKTFELKDVYVVFEEKYFLDINYDNL</sequence>
<dbReference type="OrthoDB" id="360261at2759"/>
<dbReference type="GeneID" id="20035565"/>
<dbReference type="VEuPathDB" id="PlasmoDB:C922_00291"/>
<dbReference type="EMBL" id="KI965460">
    <property type="protein sequence ID" value="EUD69428.1"/>
    <property type="molecule type" value="Genomic_DNA"/>
</dbReference>
<proteinExistence type="predicted"/>
<organism evidence="2 3">
    <name type="scientific">Plasmodium inui San Antonio 1</name>
    <dbReference type="NCBI Taxonomy" id="1237626"/>
    <lineage>
        <taxon>Eukaryota</taxon>
        <taxon>Sar</taxon>
        <taxon>Alveolata</taxon>
        <taxon>Apicomplexa</taxon>
        <taxon>Aconoidasida</taxon>
        <taxon>Haemosporida</taxon>
        <taxon>Plasmodiidae</taxon>
        <taxon>Plasmodium</taxon>
        <taxon>Plasmodium (Plasmodium)</taxon>
    </lineage>
</organism>